<dbReference type="STRING" id="390241.SAMN04488023_13031"/>
<keyword evidence="5" id="KW-0998">Cell outer membrane</keyword>
<comment type="similarity">
    <text evidence="2">Belongs to the SusD family.</text>
</comment>
<evidence type="ECO:0000256" key="3">
    <source>
        <dbReference type="ARBA" id="ARBA00022729"/>
    </source>
</evidence>
<dbReference type="InterPro" id="IPR012944">
    <property type="entry name" value="SusD_RagB_dom"/>
</dbReference>
<name>A0A1H9UG21_9SPHI</name>
<proteinExistence type="inferred from homology"/>
<feature type="chain" id="PRO_5011588551" evidence="6">
    <location>
        <begin position="22"/>
        <end position="510"/>
    </location>
</feature>
<reference evidence="9 10" key="1">
    <citation type="submission" date="2016-10" db="EMBL/GenBank/DDBJ databases">
        <authorList>
            <person name="de Groot N.N."/>
        </authorList>
    </citation>
    <scope>NUCLEOTIDE SEQUENCE [LARGE SCALE GENOMIC DNA]</scope>
    <source>
        <strain evidence="9 10">DSM 18610</strain>
    </source>
</reference>
<dbReference type="RefSeq" id="WP_090887245.1">
    <property type="nucleotide sequence ID" value="NZ_FOGG01000030.1"/>
</dbReference>
<keyword evidence="4" id="KW-0472">Membrane</keyword>
<dbReference type="AlphaFoldDB" id="A0A1H9UG21"/>
<dbReference type="SUPFAM" id="SSF48452">
    <property type="entry name" value="TPR-like"/>
    <property type="match status" value="1"/>
</dbReference>
<evidence type="ECO:0000313" key="10">
    <source>
        <dbReference type="Proteomes" id="UP000199572"/>
    </source>
</evidence>
<keyword evidence="10" id="KW-1185">Reference proteome</keyword>
<evidence type="ECO:0000259" key="8">
    <source>
        <dbReference type="Pfam" id="PF14322"/>
    </source>
</evidence>
<dbReference type="InterPro" id="IPR033985">
    <property type="entry name" value="SusD-like_N"/>
</dbReference>
<feature type="domain" description="RagB/SusD" evidence="7">
    <location>
        <begin position="360"/>
        <end position="505"/>
    </location>
</feature>
<organism evidence="9 10">
    <name type="scientific">Pedobacter rhizosphaerae</name>
    <dbReference type="NCBI Taxonomy" id="390241"/>
    <lineage>
        <taxon>Bacteria</taxon>
        <taxon>Pseudomonadati</taxon>
        <taxon>Bacteroidota</taxon>
        <taxon>Sphingobacteriia</taxon>
        <taxon>Sphingobacteriales</taxon>
        <taxon>Sphingobacteriaceae</taxon>
        <taxon>Pedobacter</taxon>
    </lineage>
</organism>
<evidence type="ECO:0000256" key="6">
    <source>
        <dbReference type="SAM" id="SignalP"/>
    </source>
</evidence>
<evidence type="ECO:0000256" key="1">
    <source>
        <dbReference type="ARBA" id="ARBA00004442"/>
    </source>
</evidence>
<sequence length="510" mass="58453">MKKVILYTVLIAATFCLPACKKFLDIQPLDKLTGNNFFQSKDDVVANIYDLSRIVFGKFNETHFIGATGEYRSGEVMYESQSDNAPSRQFVEFLGKNDLITLLNGNVPWATNINYNFWRITDWTGYYRAIQGANILIAKLDEGVPGISENEKNQYKAEAVFIRNLSYLIMVRLYGDVVYYTDAFHSTALPRENFVSVLNKCIEDLKAHKNFLPWTYSDPALKGVRASRGSIIALMMEMNMWNAGFDQANAKKYYTQTAELGKELIASNAYRLLPIKDWATVIKGRSDESLFEFYRSVNYGDVNTNLAPVADMFLHYPYKRPEYTHRVSFAYYRGEYMQKLFQDGSDKRITAWFNEDIFTDNGKFMMLKFAQNSFATGEEDANPDNTFMIFRYGGTILLAAEALADLGEDTESIKLLNLVRDRAEASKYSGGGGTELKDFIFYERSRELIGEGHHYFDLVRTKRILSNQWSYNVLTADKFNRGAWTWPIASGALNNNPFMRLNDYWTNGGN</sequence>
<evidence type="ECO:0000313" key="9">
    <source>
        <dbReference type="EMBL" id="SES08117.1"/>
    </source>
</evidence>
<accession>A0A1H9UG21</accession>
<feature type="signal peptide" evidence="6">
    <location>
        <begin position="1"/>
        <end position="21"/>
    </location>
</feature>
<dbReference type="OrthoDB" id="9773740at2"/>
<dbReference type="Proteomes" id="UP000199572">
    <property type="component" value="Unassembled WGS sequence"/>
</dbReference>
<dbReference type="InterPro" id="IPR011990">
    <property type="entry name" value="TPR-like_helical_dom_sf"/>
</dbReference>
<dbReference type="Pfam" id="PF14322">
    <property type="entry name" value="SusD-like_3"/>
    <property type="match status" value="1"/>
</dbReference>
<evidence type="ECO:0000256" key="5">
    <source>
        <dbReference type="ARBA" id="ARBA00023237"/>
    </source>
</evidence>
<dbReference type="GO" id="GO:0009279">
    <property type="term" value="C:cell outer membrane"/>
    <property type="evidence" value="ECO:0007669"/>
    <property type="project" value="UniProtKB-SubCell"/>
</dbReference>
<comment type="subcellular location">
    <subcellularLocation>
        <location evidence="1">Cell outer membrane</location>
    </subcellularLocation>
</comment>
<gene>
    <name evidence="9" type="ORF">SAMN04488023_13031</name>
</gene>
<protein>
    <submittedName>
        <fullName evidence="9">Starch-binding associating with outer membrane</fullName>
    </submittedName>
</protein>
<dbReference type="Pfam" id="PF07980">
    <property type="entry name" value="SusD_RagB"/>
    <property type="match status" value="1"/>
</dbReference>
<dbReference type="EMBL" id="FOGG01000030">
    <property type="protein sequence ID" value="SES08117.1"/>
    <property type="molecule type" value="Genomic_DNA"/>
</dbReference>
<dbReference type="Gene3D" id="1.25.40.390">
    <property type="match status" value="1"/>
</dbReference>
<evidence type="ECO:0000259" key="7">
    <source>
        <dbReference type="Pfam" id="PF07980"/>
    </source>
</evidence>
<keyword evidence="3 6" id="KW-0732">Signal</keyword>
<evidence type="ECO:0000256" key="4">
    <source>
        <dbReference type="ARBA" id="ARBA00023136"/>
    </source>
</evidence>
<feature type="domain" description="SusD-like N-terminal" evidence="8">
    <location>
        <begin position="108"/>
        <end position="218"/>
    </location>
</feature>
<evidence type="ECO:0000256" key="2">
    <source>
        <dbReference type="ARBA" id="ARBA00006275"/>
    </source>
</evidence>